<dbReference type="SMART" id="SM00382">
    <property type="entry name" value="AAA"/>
    <property type="match status" value="1"/>
</dbReference>
<dbReference type="PANTHER" id="PTHR30258">
    <property type="entry name" value="TYPE II SECRETION SYSTEM PROTEIN GSPE-RELATED"/>
    <property type="match status" value="1"/>
</dbReference>
<accession>A0A840SBT9</accession>
<evidence type="ECO:0000256" key="3">
    <source>
        <dbReference type="ARBA" id="ARBA00022840"/>
    </source>
</evidence>
<dbReference type="Gene3D" id="3.30.450.90">
    <property type="match status" value="1"/>
</dbReference>
<feature type="domain" description="Bacterial type II secretion system protein E" evidence="4">
    <location>
        <begin position="303"/>
        <end position="317"/>
    </location>
</feature>
<dbReference type="KEGG" id="trc:DYE49_06450"/>
<dbReference type="GO" id="GO:0005886">
    <property type="term" value="C:plasma membrane"/>
    <property type="evidence" value="ECO:0007669"/>
    <property type="project" value="TreeGrafter"/>
</dbReference>
<dbReference type="AlphaFoldDB" id="A0A840SBT9"/>
<protein>
    <submittedName>
        <fullName evidence="5">Type II secretory ATPase GspE/PulE/Tfp pilus assembly ATPase PilB-like protein</fullName>
    </submittedName>
    <submittedName>
        <fullName evidence="6">Type II/IV secretion system protein</fullName>
    </submittedName>
</protein>
<evidence type="ECO:0000313" key="8">
    <source>
        <dbReference type="Proteomes" id="UP000593591"/>
    </source>
</evidence>
<evidence type="ECO:0000313" key="7">
    <source>
        <dbReference type="Proteomes" id="UP000578697"/>
    </source>
</evidence>
<sequence length="444" mass="49997">MNKEELNIPSDERQYSLNFIRKNNAFFISEDSEKVTAGYTEKTPESALESIRTYHGKKIEFIKVEQSKLAYWIGKKDGLNDDEKIIPEENENKIDDFSNDAPAVNLVNSICIEGIKKGASDIHVESFENSASVRYRMNGLLEKSFDIKKEIFAKISSRIKLMSGMNILEHRLPQDGRMSVNVDSRTTDIRVSSIPSSDGESIVMRILSRNSTLNNIEELGFLNTQINDIKNMLKIPHGLILVTGPTGSGKTTTLHSMLKEITDEKIKIISIEDPVEYKIKGVNQIQVNEEIGLTFSSILRRVLRQDPDVIMVGEIRDSETASLAVRAALTGHLVLSTIHTNDAVSAIDRLKNMGIPPYMIASVLKGAISQRLVTTIKNTRTIIAEEFLVDEAMSDLIMKDPPKTELKNFLKNRNTKFLRDIALFKIKNRIVKKEAAEHEIQLIP</sequence>
<dbReference type="GO" id="GO:0005524">
    <property type="term" value="F:ATP binding"/>
    <property type="evidence" value="ECO:0007669"/>
    <property type="project" value="UniProtKB-KW"/>
</dbReference>
<dbReference type="EMBL" id="CP031517">
    <property type="protein sequence ID" value="QOS40115.1"/>
    <property type="molecule type" value="Genomic_DNA"/>
</dbReference>
<keyword evidence="2" id="KW-0547">Nucleotide-binding</keyword>
<dbReference type="SUPFAM" id="SSF52540">
    <property type="entry name" value="P-loop containing nucleoside triphosphate hydrolases"/>
    <property type="match status" value="1"/>
</dbReference>
<gene>
    <name evidence="6" type="ORF">DYE49_06450</name>
    <name evidence="5" type="ORF">HNP77_000524</name>
</gene>
<dbReference type="EMBL" id="JACHFR010000001">
    <property type="protein sequence ID" value="MBB5218180.1"/>
    <property type="molecule type" value="Genomic_DNA"/>
</dbReference>
<dbReference type="CDD" id="cd01129">
    <property type="entry name" value="PulE-GspE-like"/>
    <property type="match status" value="1"/>
</dbReference>
<dbReference type="Gene3D" id="3.40.50.300">
    <property type="entry name" value="P-loop containing nucleotide triphosphate hydrolases"/>
    <property type="match status" value="1"/>
</dbReference>
<dbReference type="Proteomes" id="UP000578697">
    <property type="component" value="Unassembled WGS sequence"/>
</dbReference>
<dbReference type="Proteomes" id="UP000593591">
    <property type="component" value="Chromosome"/>
</dbReference>
<evidence type="ECO:0000313" key="5">
    <source>
        <dbReference type="EMBL" id="MBB5218180.1"/>
    </source>
</evidence>
<dbReference type="InterPro" id="IPR027417">
    <property type="entry name" value="P-loop_NTPase"/>
</dbReference>
<dbReference type="Pfam" id="PF00437">
    <property type="entry name" value="T2SSE"/>
    <property type="match status" value="1"/>
</dbReference>
<evidence type="ECO:0000259" key="4">
    <source>
        <dbReference type="PROSITE" id="PS00662"/>
    </source>
</evidence>
<keyword evidence="7" id="KW-1185">Reference proteome</keyword>
<dbReference type="PANTHER" id="PTHR30258:SF3">
    <property type="entry name" value="SLL1921 PROTEIN"/>
    <property type="match status" value="1"/>
</dbReference>
<dbReference type="PROSITE" id="PS00662">
    <property type="entry name" value="T2SP_E"/>
    <property type="match status" value="1"/>
</dbReference>
<dbReference type="InterPro" id="IPR001482">
    <property type="entry name" value="T2SS/T4SS_dom"/>
</dbReference>
<evidence type="ECO:0000256" key="1">
    <source>
        <dbReference type="ARBA" id="ARBA00006611"/>
    </source>
</evidence>
<proteinExistence type="inferred from homology"/>
<dbReference type="InterPro" id="IPR003593">
    <property type="entry name" value="AAA+_ATPase"/>
</dbReference>
<dbReference type="GO" id="GO:0016887">
    <property type="term" value="F:ATP hydrolysis activity"/>
    <property type="evidence" value="ECO:0007669"/>
    <property type="project" value="TreeGrafter"/>
</dbReference>
<reference evidence="6 8" key="1">
    <citation type="submission" date="2018-08" db="EMBL/GenBank/DDBJ databases">
        <title>The first complete genome of Treponema rectale (CHPAT), a commensal spirochete of the bovine rectum.</title>
        <authorList>
            <person name="Staton G.J."/>
            <person name="Clegg S.R."/>
            <person name="Carter S.D."/>
            <person name="Radford A.D."/>
            <person name="Darby A."/>
            <person name="Hall N."/>
            <person name="Birtles R.J."/>
            <person name="Evans N.J."/>
        </authorList>
    </citation>
    <scope>NUCLEOTIDE SEQUENCE [LARGE SCALE GENOMIC DNA]</scope>
    <source>
        <strain evidence="6 8">CHPA</strain>
    </source>
</reference>
<evidence type="ECO:0000256" key="2">
    <source>
        <dbReference type="ARBA" id="ARBA00022741"/>
    </source>
</evidence>
<keyword evidence="3" id="KW-0067">ATP-binding</keyword>
<comment type="similarity">
    <text evidence="1">Belongs to the GSP E family.</text>
</comment>
<reference evidence="5 7" key="2">
    <citation type="submission" date="2020-08" db="EMBL/GenBank/DDBJ databases">
        <title>Genomic Encyclopedia of Type Strains, Phase IV (KMG-IV): sequencing the most valuable type-strain genomes for metagenomic binning, comparative biology and taxonomic classification.</title>
        <authorList>
            <person name="Goeker M."/>
        </authorList>
    </citation>
    <scope>NUCLEOTIDE SEQUENCE [LARGE SCALE GENOMIC DNA]</scope>
    <source>
        <strain evidence="5 7">DSM 103679</strain>
    </source>
</reference>
<organism evidence="5 7">
    <name type="scientific">Treponema rectale</name>
    <dbReference type="NCBI Taxonomy" id="744512"/>
    <lineage>
        <taxon>Bacteria</taxon>
        <taxon>Pseudomonadati</taxon>
        <taxon>Spirochaetota</taxon>
        <taxon>Spirochaetia</taxon>
        <taxon>Spirochaetales</taxon>
        <taxon>Treponemataceae</taxon>
        <taxon>Treponema</taxon>
    </lineage>
</organism>
<name>A0A840SBT9_9SPIR</name>
<dbReference type="RefSeq" id="WP_184651608.1">
    <property type="nucleotide sequence ID" value="NZ_JACHFR010000001.1"/>
</dbReference>
<evidence type="ECO:0000313" key="6">
    <source>
        <dbReference type="EMBL" id="QOS40115.1"/>
    </source>
</evidence>